<dbReference type="CDD" id="cd06588">
    <property type="entry name" value="PhnB_like"/>
    <property type="match status" value="1"/>
</dbReference>
<dbReference type="InterPro" id="IPR029068">
    <property type="entry name" value="Glyas_Bleomycin-R_OHBP_Dase"/>
</dbReference>
<dbReference type="Pfam" id="PF06983">
    <property type="entry name" value="3-dmu-9_3-mt"/>
    <property type="match status" value="1"/>
</dbReference>
<comment type="caution">
    <text evidence="2">The sequence shown here is derived from an EMBL/GenBank/DDBJ whole genome shotgun (WGS) entry which is preliminary data.</text>
</comment>
<sequence length="161" mass="17644">MKQKITTFLWFTDQAEEAAEFYVSVFGGDSRIVDKTLYTEDSPGKPGTVMTVVFELAGQQFVALNGGDRGFTFNEAVSLSVDCDGQEEVDRFWSALTADGGQEGPCAWLKDKYGLSWQIVPRQLPEILGGPDKEGAARAMQAMLGMKKIDVQGLRSAYEGE</sequence>
<dbReference type="InterPro" id="IPR028973">
    <property type="entry name" value="PhnB-like"/>
</dbReference>
<evidence type="ECO:0000313" key="3">
    <source>
        <dbReference type="Proteomes" id="UP001552594"/>
    </source>
</evidence>
<evidence type="ECO:0000313" key="2">
    <source>
        <dbReference type="EMBL" id="MEV5510183.1"/>
    </source>
</evidence>
<dbReference type="SUPFAM" id="SSF54593">
    <property type="entry name" value="Glyoxalase/Bleomycin resistance protein/Dihydroxybiphenyl dioxygenase"/>
    <property type="match status" value="1"/>
</dbReference>
<dbReference type="PANTHER" id="PTHR33990:SF2">
    <property type="entry name" value="PHNB-LIKE DOMAIN-CONTAINING PROTEIN"/>
    <property type="match status" value="1"/>
</dbReference>
<keyword evidence="3" id="KW-1185">Reference proteome</keyword>
<name>A0ABV3K5G3_STRON</name>
<proteinExistence type="predicted"/>
<dbReference type="EMBL" id="JBFAUK010000028">
    <property type="protein sequence ID" value="MEV5510183.1"/>
    <property type="molecule type" value="Genomic_DNA"/>
</dbReference>
<gene>
    <name evidence="2" type="ORF">AB0L16_27790</name>
</gene>
<dbReference type="Proteomes" id="UP001552594">
    <property type="component" value="Unassembled WGS sequence"/>
</dbReference>
<feature type="domain" description="PhnB-like" evidence="1">
    <location>
        <begin position="3"/>
        <end position="120"/>
    </location>
</feature>
<accession>A0ABV3K5G3</accession>
<dbReference type="InterPro" id="IPR009725">
    <property type="entry name" value="3_dmu_93_MTrfase"/>
</dbReference>
<reference evidence="2 3" key="1">
    <citation type="submission" date="2024-06" db="EMBL/GenBank/DDBJ databases">
        <title>The Natural Products Discovery Center: Release of the First 8490 Sequenced Strains for Exploring Actinobacteria Biosynthetic Diversity.</title>
        <authorList>
            <person name="Kalkreuter E."/>
            <person name="Kautsar S.A."/>
            <person name="Yang D."/>
            <person name="Bader C.D."/>
            <person name="Teijaro C.N."/>
            <person name="Fluegel L."/>
            <person name="Davis C.M."/>
            <person name="Simpson J.R."/>
            <person name="Lauterbach L."/>
            <person name="Steele A.D."/>
            <person name="Gui C."/>
            <person name="Meng S."/>
            <person name="Li G."/>
            <person name="Viehrig K."/>
            <person name="Ye F."/>
            <person name="Su P."/>
            <person name="Kiefer A.F."/>
            <person name="Nichols A."/>
            <person name="Cepeda A.J."/>
            <person name="Yan W."/>
            <person name="Fan B."/>
            <person name="Jiang Y."/>
            <person name="Adhikari A."/>
            <person name="Zheng C.-J."/>
            <person name="Schuster L."/>
            <person name="Cowan T.M."/>
            <person name="Smanski M.J."/>
            <person name="Chevrette M.G."/>
            <person name="De Carvalho L.P.S."/>
            <person name="Shen B."/>
        </authorList>
    </citation>
    <scope>NUCLEOTIDE SEQUENCE [LARGE SCALE GENOMIC DNA]</scope>
    <source>
        <strain evidence="2 3">NPDC052347</strain>
    </source>
</reference>
<protein>
    <submittedName>
        <fullName evidence="2">VOC family protein</fullName>
    </submittedName>
</protein>
<evidence type="ECO:0000259" key="1">
    <source>
        <dbReference type="Pfam" id="PF06983"/>
    </source>
</evidence>
<dbReference type="PIRSF" id="PIRSF021700">
    <property type="entry name" value="3_dmu_93_MTrfase"/>
    <property type="match status" value="1"/>
</dbReference>
<organism evidence="2 3">
    <name type="scientific">Streptomyces orinoci</name>
    <name type="common">Streptoverticillium orinoci</name>
    <dbReference type="NCBI Taxonomy" id="67339"/>
    <lineage>
        <taxon>Bacteria</taxon>
        <taxon>Bacillati</taxon>
        <taxon>Actinomycetota</taxon>
        <taxon>Actinomycetes</taxon>
        <taxon>Kitasatosporales</taxon>
        <taxon>Streptomycetaceae</taxon>
        <taxon>Streptomyces</taxon>
    </lineage>
</organism>
<dbReference type="Gene3D" id="3.10.180.10">
    <property type="entry name" value="2,3-Dihydroxybiphenyl 1,2-Dioxygenase, domain 1"/>
    <property type="match status" value="1"/>
</dbReference>
<dbReference type="PANTHER" id="PTHR33990">
    <property type="entry name" value="PROTEIN YJDN-RELATED"/>
    <property type="match status" value="1"/>
</dbReference>
<dbReference type="RefSeq" id="WP_109278363.1">
    <property type="nucleotide sequence ID" value="NZ_JBFAUK010000028.1"/>
</dbReference>